<dbReference type="AlphaFoldDB" id="A0AAP0IB66"/>
<keyword evidence="2" id="KW-1185">Reference proteome</keyword>
<organism evidence="1 2">
    <name type="scientific">Stephania cephalantha</name>
    <dbReference type="NCBI Taxonomy" id="152367"/>
    <lineage>
        <taxon>Eukaryota</taxon>
        <taxon>Viridiplantae</taxon>
        <taxon>Streptophyta</taxon>
        <taxon>Embryophyta</taxon>
        <taxon>Tracheophyta</taxon>
        <taxon>Spermatophyta</taxon>
        <taxon>Magnoliopsida</taxon>
        <taxon>Ranunculales</taxon>
        <taxon>Menispermaceae</taxon>
        <taxon>Menispermoideae</taxon>
        <taxon>Cissampelideae</taxon>
        <taxon>Stephania</taxon>
    </lineage>
</organism>
<protein>
    <submittedName>
        <fullName evidence="1">Uncharacterized protein</fullName>
    </submittedName>
</protein>
<proteinExistence type="predicted"/>
<comment type="caution">
    <text evidence="1">The sequence shown here is derived from an EMBL/GenBank/DDBJ whole genome shotgun (WGS) entry which is preliminary data.</text>
</comment>
<name>A0AAP0IB66_9MAGN</name>
<dbReference type="EMBL" id="JBBNAG010000008">
    <property type="protein sequence ID" value="KAK9112070.1"/>
    <property type="molecule type" value="Genomic_DNA"/>
</dbReference>
<reference evidence="1 2" key="1">
    <citation type="submission" date="2024-01" db="EMBL/GenBank/DDBJ databases">
        <title>Genome assemblies of Stephania.</title>
        <authorList>
            <person name="Yang L."/>
        </authorList>
    </citation>
    <scope>NUCLEOTIDE SEQUENCE [LARGE SCALE GENOMIC DNA]</scope>
    <source>
        <strain evidence="1">JXDWG</strain>
        <tissue evidence="1">Leaf</tissue>
    </source>
</reference>
<evidence type="ECO:0000313" key="2">
    <source>
        <dbReference type="Proteomes" id="UP001419268"/>
    </source>
</evidence>
<accession>A0AAP0IB66</accession>
<gene>
    <name evidence="1" type="ORF">Scep_019589</name>
</gene>
<evidence type="ECO:0000313" key="1">
    <source>
        <dbReference type="EMBL" id="KAK9112070.1"/>
    </source>
</evidence>
<dbReference type="Proteomes" id="UP001419268">
    <property type="component" value="Unassembled WGS sequence"/>
</dbReference>
<sequence>MRIAILDYVPVVSLKDLLNFISVALEFSLVLILRNRKRLLLFECSTVALLMDFRYSSVDSCLTLLSPKSIEK</sequence>